<feature type="region of interest" description="Disordered" evidence="3">
    <location>
        <begin position="821"/>
        <end position="841"/>
    </location>
</feature>
<sequence length="841" mass="95115">MEKDPKLSAIGEGIEKIKNKCCFEKVLIVLDDVDCPRQLKFLAPNSECFHRGSIIIVTTRNKRCLDVHESYSSYEAKGLAHKKAKELFCWNAFRQHHPQDNYVNLSNHILDYAKGLPLALVVLGSFLYKRDVDEWESTLHKLKTNPLDDIQKVLLVSYDGLDYKCKKLFLDIACFFKGQDEKFVTRILEGCKFHPKIGLRVLHERCLISMKDNTTRMHDLLQEMGWAIVRQNYPEHPGKWSRLLELKDIESTARKLKVINLSYSKHLVGISSISSAPNLEILILEGCIRLKSLPRNLHKLECLQTLLLKGCSNLKSFPEIKDDMKNLKGLYLSEAAIKELPSSIGHLQALENLDLSGCEDLESLVSICNLSSLQTLNVNNCQKLEGILMLDLGGDLCSLRSLHVTCHVLKSGVIWSNGHFSSLKTLNPQCGQREEEILDHISPLSSLVELSVRNSSLMEREILSDSFRLSLLQVLSLRNLHPLKWGILSYISHQSSLVELSLSKCNLMEVGIPHDIRNLSSLLSLSLSNCNLMEGEILNHIWQLSSLEKLSLDRNHFSSLPAGISQLSNLKGLKLSHCKNLLQIPELPSSVQFLDAHWSDGISSRPSVPPIRSLINCFKSELIPENWISLGGSFFICHGISIVIPRSSGILEWVEYQNMGSYQVTIELPPNWYENNDLLGFALRCVYVASPNESQYESAHTSEDEPNNRFAFTSEIERLVFFCILSVRGNNQSAKVDVFSFESRSVNDGVSDTVWLIFYPKVAFKEAIKESYRSSQWTHFTASFAGFGRVEECGIRLIYTKDFEQKRPTMAQGSTFHGDFGGHGSVKEYTNSKAHNKRNPT</sequence>
<dbReference type="InterPro" id="IPR058192">
    <property type="entry name" value="WHD_ROQ1-like"/>
</dbReference>
<dbReference type="PANTHER" id="PTHR11017:SF570">
    <property type="entry name" value="DISEASE RESISTANCE PROTEIN (TIR-NBS CLASS)-RELATED"/>
    <property type="match status" value="1"/>
</dbReference>
<dbReference type="InterPro" id="IPR044974">
    <property type="entry name" value="Disease_R_plants"/>
</dbReference>
<dbReference type="InterPro" id="IPR027417">
    <property type="entry name" value="P-loop_NTPase"/>
</dbReference>
<dbReference type="SMART" id="SM00369">
    <property type="entry name" value="LRR_TYP"/>
    <property type="match status" value="3"/>
</dbReference>
<dbReference type="Proteomes" id="UP000288805">
    <property type="component" value="Unassembled WGS sequence"/>
</dbReference>
<dbReference type="Gene3D" id="3.80.10.10">
    <property type="entry name" value="Ribonuclease Inhibitor"/>
    <property type="match status" value="2"/>
</dbReference>
<keyword evidence="2" id="KW-0677">Repeat</keyword>
<comment type="caution">
    <text evidence="6">The sequence shown here is derived from an EMBL/GenBank/DDBJ whole genome shotgun (WGS) entry which is preliminary data.</text>
</comment>
<reference evidence="6 7" key="1">
    <citation type="journal article" date="2018" name="PLoS Genet.">
        <title>Population sequencing reveals clonal diversity and ancestral inbreeding in the grapevine cultivar Chardonnay.</title>
        <authorList>
            <person name="Roach M.J."/>
            <person name="Johnson D.L."/>
            <person name="Bohlmann J."/>
            <person name="van Vuuren H.J."/>
            <person name="Jones S.J."/>
            <person name="Pretorius I.S."/>
            <person name="Schmidt S.A."/>
            <person name="Borneman A.R."/>
        </authorList>
    </citation>
    <scope>NUCLEOTIDE SEQUENCE [LARGE SCALE GENOMIC DNA]</scope>
    <source>
        <strain evidence="7">cv. Chardonnay</strain>
        <tissue evidence="6">Leaf</tissue>
    </source>
</reference>
<name>A0A438CST7_VITVI</name>
<dbReference type="InterPro" id="IPR003591">
    <property type="entry name" value="Leu-rich_rpt_typical-subtyp"/>
</dbReference>
<protein>
    <submittedName>
        <fullName evidence="6">TMV resistance protein N</fullName>
    </submittedName>
</protein>
<accession>A0A438CST7</accession>
<dbReference type="InterPro" id="IPR032675">
    <property type="entry name" value="LRR_dom_sf"/>
</dbReference>
<dbReference type="InterPro" id="IPR042197">
    <property type="entry name" value="Apaf_helical"/>
</dbReference>
<dbReference type="SUPFAM" id="SSF52540">
    <property type="entry name" value="P-loop containing nucleoside triphosphate hydrolases"/>
    <property type="match status" value="1"/>
</dbReference>
<dbReference type="Pfam" id="PF23282">
    <property type="entry name" value="WHD_ROQ1"/>
    <property type="match status" value="1"/>
</dbReference>
<organism evidence="6 7">
    <name type="scientific">Vitis vinifera</name>
    <name type="common">Grape</name>
    <dbReference type="NCBI Taxonomy" id="29760"/>
    <lineage>
        <taxon>Eukaryota</taxon>
        <taxon>Viridiplantae</taxon>
        <taxon>Streptophyta</taxon>
        <taxon>Embryophyta</taxon>
        <taxon>Tracheophyta</taxon>
        <taxon>Spermatophyta</taxon>
        <taxon>Magnoliopsida</taxon>
        <taxon>eudicotyledons</taxon>
        <taxon>Gunneridae</taxon>
        <taxon>Pentapetalae</taxon>
        <taxon>rosids</taxon>
        <taxon>Vitales</taxon>
        <taxon>Vitaceae</taxon>
        <taxon>Viteae</taxon>
        <taxon>Vitis</taxon>
    </lineage>
</organism>
<evidence type="ECO:0000256" key="2">
    <source>
        <dbReference type="ARBA" id="ARBA00022737"/>
    </source>
</evidence>
<dbReference type="GO" id="GO:0006952">
    <property type="term" value="P:defense response"/>
    <property type="evidence" value="ECO:0007669"/>
    <property type="project" value="InterPro"/>
</dbReference>
<dbReference type="AlphaFoldDB" id="A0A438CST7"/>
<evidence type="ECO:0000259" key="5">
    <source>
        <dbReference type="Pfam" id="PF23282"/>
    </source>
</evidence>
<evidence type="ECO:0000313" key="6">
    <source>
        <dbReference type="EMBL" id="RVW26261.1"/>
    </source>
</evidence>
<proteinExistence type="predicted"/>
<dbReference type="Gene3D" id="3.40.50.300">
    <property type="entry name" value="P-loop containing nucleotide triphosphate hydrolases"/>
    <property type="match status" value="1"/>
</dbReference>
<dbReference type="GO" id="GO:0043531">
    <property type="term" value="F:ADP binding"/>
    <property type="evidence" value="ECO:0007669"/>
    <property type="project" value="InterPro"/>
</dbReference>
<dbReference type="EMBL" id="QGNW01002023">
    <property type="protein sequence ID" value="RVW26261.1"/>
    <property type="molecule type" value="Genomic_DNA"/>
</dbReference>
<evidence type="ECO:0000313" key="7">
    <source>
        <dbReference type="Proteomes" id="UP000288805"/>
    </source>
</evidence>
<gene>
    <name evidence="6" type="primary">N_174</name>
    <name evidence="6" type="ORF">CK203_108875</name>
</gene>
<dbReference type="GO" id="GO:0061809">
    <property type="term" value="F:NAD+ nucleosidase activity, cyclic ADP-ribose generating"/>
    <property type="evidence" value="ECO:0007669"/>
    <property type="project" value="UniProtKB-EC"/>
</dbReference>
<dbReference type="PRINTS" id="PR00364">
    <property type="entry name" value="DISEASERSIST"/>
</dbReference>
<keyword evidence="1" id="KW-0433">Leucine-rich repeat</keyword>
<evidence type="ECO:0000256" key="3">
    <source>
        <dbReference type="SAM" id="MobiDB-lite"/>
    </source>
</evidence>
<dbReference type="Gene3D" id="1.10.8.430">
    <property type="entry name" value="Helical domain of apoptotic protease-activating factors"/>
    <property type="match status" value="1"/>
</dbReference>
<dbReference type="PANTHER" id="PTHR11017">
    <property type="entry name" value="LEUCINE-RICH REPEAT-CONTAINING PROTEIN"/>
    <property type="match status" value="1"/>
</dbReference>
<feature type="domain" description="C-JID" evidence="4">
    <location>
        <begin position="650"/>
        <end position="803"/>
    </location>
</feature>
<dbReference type="Pfam" id="PF20160">
    <property type="entry name" value="C-JID"/>
    <property type="match status" value="1"/>
</dbReference>
<evidence type="ECO:0000259" key="4">
    <source>
        <dbReference type="Pfam" id="PF20160"/>
    </source>
</evidence>
<feature type="domain" description="Disease resistance protein Roq1-like winged-helix" evidence="5">
    <location>
        <begin position="164"/>
        <end position="231"/>
    </location>
</feature>
<dbReference type="OrthoDB" id="999528at2759"/>
<dbReference type="InterPro" id="IPR045344">
    <property type="entry name" value="C-JID"/>
</dbReference>
<dbReference type="SUPFAM" id="SSF52058">
    <property type="entry name" value="L domain-like"/>
    <property type="match status" value="1"/>
</dbReference>
<evidence type="ECO:0000256" key="1">
    <source>
        <dbReference type="ARBA" id="ARBA00022614"/>
    </source>
</evidence>